<evidence type="ECO:0000313" key="4">
    <source>
        <dbReference type="Proteomes" id="UP000199039"/>
    </source>
</evidence>
<accession>A0A1G6QCV0</accession>
<sequence length="171" mass="17989">MGRFDPESRGPRGGGRGGFGGGRGGFGGRARRGDVRAAVLAVLTETDAHGYQIIQELAAKTQGRWQPSPGSVYPVLQLLEESGLATSTESEGKRVYSLTDQGRAVAAEAASTGRQPWDVEAGEGHKLADQTHLLHAAVRQVGAAGTPEQIERAIAIVDAARRDLYTILAES</sequence>
<dbReference type="InterPro" id="IPR036388">
    <property type="entry name" value="WH-like_DNA-bd_sf"/>
</dbReference>
<dbReference type="AlphaFoldDB" id="A0A1G6QCV0"/>
<keyword evidence="4" id="KW-1185">Reference proteome</keyword>
<protein>
    <submittedName>
        <fullName evidence="3">DNA-binding transcriptional regulator, PadR family</fullName>
    </submittedName>
</protein>
<dbReference type="PANTHER" id="PTHR43252:SF2">
    <property type="entry name" value="TRANSCRIPTION REGULATOR, PADR-LIKE FAMILY"/>
    <property type="match status" value="1"/>
</dbReference>
<evidence type="ECO:0000259" key="2">
    <source>
        <dbReference type="Pfam" id="PF03551"/>
    </source>
</evidence>
<evidence type="ECO:0000256" key="1">
    <source>
        <dbReference type="SAM" id="MobiDB-lite"/>
    </source>
</evidence>
<dbReference type="Gene3D" id="1.10.10.10">
    <property type="entry name" value="Winged helix-like DNA-binding domain superfamily/Winged helix DNA-binding domain"/>
    <property type="match status" value="1"/>
</dbReference>
<feature type="domain" description="Transcription regulator PadR N-terminal" evidence="2">
    <location>
        <begin position="39"/>
        <end position="107"/>
    </location>
</feature>
<evidence type="ECO:0000313" key="3">
    <source>
        <dbReference type="EMBL" id="SDC90312.1"/>
    </source>
</evidence>
<name>A0A1G6QCV0_9MICO</name>
<dbReference type="InterPro" id="IPR005149">
    <property type="entry name" value="Tscrpt_reg_PadR_N"/>
</dbReference>
<keyword evidence="3" id="KW-0238">DNA-binding</keyword>
<feature type="compositionally biased region" description="Gly residues" evidence="1">
    <location>
        <begin position="11"/>
        <end position="28"/>
    </location>
</feature>
<organism evidence="3 4">
    <name type="scientific">Sanguibacter gelidistatuariae</name>
    <dbReference type="NCBI Taxonomy" id="1814289"/>
    <lineage>
        <taxon>Bacteria</taxon>
        <taxon>Bacillati</taxon>
        <taxon>Actinomycetota</taxon>
        <taxon>Actinomycetes</taxon>
        <taxon>Micrococcales</taxon>
        <taxon>Sanguibacteraceae</taxon>
        <taxon>Sanguibacter</taxon>
    </lineage>
</organism>
<gene>
    <name evidence="3" type="ORF">SAMN05216410_2510</name>
</gene>
<dbReference type="PANTHER" id="PTHR43252">
    <property type="entry name" value="TRANSCRIPTIONAL REGULATOR YQJI"/>
    <property type="match status" value="1"/>
</dbReference>
<dbReference type="Pfam" id="PF03551">
    <property type="entry name" value="PadR"/>
    <property type="match status" value="1"/>
</dbReference>
<dbReference type="Proteomes" id="UP000199039">
    <property type="component" value="Unassembled WGS sequence"/>
</dbReference>
<dbReference type="InterPro" id="IPR036390">
    <property type="entry name" value="WH_DNA-bd_sf"/>
</dbReference>
<proteinExistence type="predicted"/>
<dbReference type="SUPFAM" id="SSF46785">
    <property type="entry name" value="Winged helix' DNA-binding domain"/>
    <property type="match status" value="1"/>
</dbReference>
<dbReference type="EMBL" id="FMYH01000004">
    <property type="protein sequence ID" value="SDC90312.1"/>
    <property type="molecule type" value="Genomic_DNA"/>
</dbReference>
<dbReference type="GO" id="GO:0003677">
    <property type="term" value="F:DNA binding"/>
    <property type="evidence" value="ECO:0007669"/>
    <property type="project" value="UniProtKB-KW"/>
</dbReference>
<feature type="region of interest" description="Disordered" evidence="1">
    <location>
        <begin position="1"/>
        <end position="30"/>
    </location>
</feature>
<reference evidence="3 4" key="1">
    <citation type="submission" date="2016-09" db="EMBL/GenBank/DDBJ databases">
        <authorList>
            <person name="Capua I."/>
            <person name="De Benedictis P."/>
            <person name="Joannis T."/>
            <person name="Lombin L.H."/>
            <person name="Cattoli G."/>
        </authorList>
    </citation>
    <scope>NUCLEOTIDE SEQUENCE [LARGE SCALE GENOMIC DNA]</scope>
    <source>
        <strain evidence="3 4">ISLP-3</strain>
    </source>
</reference>
<feature type="compositionally biased region" description="Basic and acidic residues" evidence="1">
    <location>
        <begin position="1"/>
        <end position="10"/>
    </location>
</feature>